<keyword evidence="2" id="KW-1185">Reference proteome</keyword>
<proteinExistence type="predicted"/>
<sequence length="80" mass="9231">MMACRMRNTIGVIVERQIEVQDRSAASRSVISNSRPGTASHPARPLRYRGWVLRSQDEDHHQFKSRNGLWRTVAQIQCLI</sequence>
<evidence type="ECO:0000313" key="2">
    <source>
        <dbReference type="Proteomes" id="UP000324832"/>
    </source>
</evidence>
<evidence type="ECO:0000313" key="1">
    <source>
        <dbReference type="EMBL" id="VVD02876.1"/>
    </source>
</evidence>
<dbReference type="Proteomes" id="UP000324832">
    <property type="component" value="Unassembled WGS sequence"/>
</dbReference>
<accession>A0A5E4QXX7</accession>
<name>A0A5E4QXX7_9NEOP</name>
<gene>
    <name evidence="1" type="ORF">LSINAPIS_LOCUS12986</name>
</gene>
<dbReference type="EMBL" id="FZQP02006421">
    <property type="protein sequence ID" value="VVD02876.1"/>
    <property type="molecule type" value="Genomic_DNA"/>
</dbReference>
<dbReference type="AlphaFoldDB" id="A0A5E4QXX7"/>
<organism evidence="1 2">
    <name type="scientific">Leptidea sinapis</name>
    <dbReference type="NCBI Taxonomy" id="189913"/>
    <lineage>
        <taxon>Eukaryota</taxon>
        <taxon>Metazoa</taxon>
        <taxon>Ecdysozoa</taxon>
        <taxon>Arthropoda</taxon>
        <taxon>Hexapoda</taxon>
        <taxon>Insecta</taxon>
        <taxon>Pterygota</taxon>
        <taxon>Neoptera</taxon>
        <taxon>Endopterygota</taxon>
        <taxon>Lepidoptera</taxon>
        <taxon>Glossata</taxon>
        <taxon>Ditrysia</taxon>
        <taxon>Papilionoidea</taxon>
        <taxon>Pieridae</taxon>
        <taxon>Dismorphiinae</taxon>
        <taxon>Leptidea</taxon>
    </lineage>
</organism>
<protein>
    <submittedName>
        <fullName evidence="1">Uncharacterized protein</fullName>
    </submittedName>
</protein>
<reference evidence="1 2" key="1">
    <citation type="submission" date="2017-07" db="EMBL/GenBank/DDBJ databases">
        <authorList>
            <person name="Talla V."/>
            <person name="Backstrom N."/>
        </authorList>
    </citation>
    <scope>NUCLEOTIDE SEQUENCE [LARGE SCALE GENOMIC DNA]</scope>
</reference>